<organism evidence="3 4">
    <name type="scientific">Lactobacillus delbrueckii subsp. bulgaricus</name>
    <dbReference type="NCBI Taxonomy" id="1585"/>
    <lineage>
        <taxon>Bacteria</taxon>
        <taxon>Bacillati</taxon>
        <taxon>Bacillota</taxon>
        <taxon>Bacilli</taxon>
        <taxon>Lactobacillales</taxon>
        <taxon>Lactobacillaceae</taxon>
        <taxon>Lactobacillus</taxon>
    </lineage>
</organism>
<feature type="domain" description="VanZ-like" evidence="2">
    <location>
        <begin position="17"/>
        <end position="139"/>
    </location>
</feature>
<proteinExistence type="predicted"/>
<dbReference type="AlphaFoldDB" id="A0AAV5PEE5"/>
<dbReference type="RefSeq" id="WP_014565304.1">
    <property type="nucleotide sequence ID" value="NZ_BSWJ01000044.1"/>
</dbReference>
<comment type="caution">
    <text evidence="3">The sequence shown here is derived from an EMBL/GenBank/DDBJ whole genome shotgun (WGS) entry which is preliminary data.</text>
</comment>
<dbReference type="Pfam" id="PF04892">
    <property type="entry name" value="VanZ"/>
    <property type="match status" value="1"/>
</dbReference>
<feature type="transmembrane region" description="Helical" evidence="1">
    <location>
        <begin position="126"/>
        <end position="144"/>
    </location>
</feature>
<protein>
    <submittedName>
        <fullName evidence="3">Integral membrane protein</fullName>
    </submittedName>
</protein>
<dbReference type="InterPro" id="IPR006976">
    <property type="entry name" value="VanZ-like"/>
</dbReference>
<dbReference type="Proteomes" id="UP001165243">
    <property type="component" value="Unassembled WGS sequence"/>
</dbReference>
<gene>
    <name evidence="3" type="ORF">ME0900_13820</name>
</gene>
<name>A0AAV5PEE5_LACDE</name>
<feature type="transmembrane region" description="Helical" evidence="1">
    <location>
        <begin position="66"/>
        <end position="83"/>
    </location>
</feature>
<sequence>MRKRNIILAFLGCLGSVLLISGLTFQNSGQSAQLTLKFVNLFEKVHFHLTGTMMAEYPIYHMMRKLAHTAEYFLLGTSACYFFSRWQKHYAWSALALSAAFSLFDQTSKLLVPGREFDPTDFPFDIAGYLLGIGLILLLQRPWAKRAVN</sequence>
<accession>A0AAV5PEE5</accession>
<keyword evidence="1" id="KW-0472">Membrane</keyword>
<feature type="transmembrane region" description="Helical" evidence="1">
    <location>
        <begin position="90"/>
        <end position="106"/>
    </location>
</feature>
<evidence type="ECO:0000313" key="4">
    <source>
        <dbReference type="Proteomes" id="UP001165243"/>
    </source>
</evidence>
<keyword evidence="1" id="KW-1133">Transmembrane helix</keyword>
<dbReference type="NCBIfam" id="NF037970">
    <property type="entry name" value="vanZ_1"/>
    <property type="match status" value="1"/>
</dbReference>
<reference evidence="3" key="1">
    <citation type="submission" date="2023-04" db="EMBL/GenBank/DDBJ databases">
        <title>Draft genome sequences of Lactobacillus delbrueckii subsp. bulgaricus ME-900 and ME-901 with improved acid tolerance.</title>
        <authorList>
            <person name="Ishida T."/>
            <person name="Yamamoto E."/>
            <person name="Koizumi A."/>
            <person name="Fujiwara S."/>
            <person name="Makino S."/>
            <person name="Kano H."/>
            <person name="Kimura K."/>
        </authorList>
    </citation>
    <scope>NUCLEOTIDE SEQUENCE</scope>
    <source>
        <strain evidence="3">ME-900</strain>
    </source>
</reference>
<evidence type="ECO:0000259" key="2">
    <source>
        <dbReference type="Pfam" id="PF04892"/>
    </source>
</evidence>
<keyword evidence="1" id="KW-0812">Transmembrane</keyword>
<evidence type="ECO:0000313" key="3">
    <source>
        <dbReference type="EMBL" id="GMB87009.1"/>
    </source>
</evidence>
<dbReference type="EMBL" id="BSWK01000020">
    <property type="protein sequence ID" value="GMB87009.1"/>
    <property type="molecule type" value="Genomic_DNA"/>
</dbReference>
<evidence type="ECO:0000256" key="1">
    <source>
        <dbReference type="SAM" id="Phobius"/>
    </source>
</evidence>